<dbReference type="AlphaFoldDB" id="A0AAQ3URG6"/>
<feature type="compositionally biased region" description="Basic and acidic residues" evidence="1">
    <location>
        <begin position="11"/>
        <end position="29"/>
    </location>
</feature>
<dbReference type="EMBL" id="CP144753">
    <property type="protein sequence ID" value="WVZ94757.1"/>
    <property type="molecule type" value="Genomic_DNA"/>
</dbReference>
<dbReference type="Proteomes" id="UP001341281">
    <property type="component" value="Chromosome 09"/>
</dbReference>
<accession>A0AAQ3URG6</accession>
<proteinExistence type="predicted"/>
<organism evidence="2 3">
    <name type="scientific">Paspalum notatum var. saurae</name>
    <dbReference type="NCBI Taxonomy" id="547442"/>
    <lineage>
        <taxon>Eukaryota</taxon>
        <taxon>Viridiplantae</taxon>
        <taxon>Streptophyta</taxon>
        <taxon>Embryophyta</taxon>
        <taxon>Tracheophyta</taxon>
        <taxon>Spermatophyta</taxon>
        <taxon>Magnoliopsida</taxon>
        <taxon>Liliopsida</taxon>
        <taxon>Poales</taxon>
        <taxon>Poaceae</taxon>
        <taxon>PACMAD clade</taxon>
        <taxon>Panicoideae</taxon>
        <taxon>Andropogonodae</taxon>
        <taxon>Paspaleae</taxon>
        <taxon>Paspalinae</taxon>
        <taxon>Paspalum</taxon>
    </lineage>
</organism>
<keyword evidence="3" id="KW-1185">Reference proteome</keyword>
<reference evidence="2 3" key="1">
    <citation type="submission" date="2024-02" db="EMBL/GenBank/DDBJ databases">
        <title>High-quality chromosome-scale genome assembly of Pensacola bahiagrass (Paspalum notatum Flugge var. saurae).</title>
        <authorList>
            <person name="Vega J.M."/>
            <person name="Podio M."/>
            <person name="Orjuela J."/>
            <person name="Siena L.A."/>
            <person name="Pessino S.C."/>
            <person name="Combes M.C."/>
            <person name="Mariac C."/>
            <person name="Albertini E."/>
            <person name="Pupilli F."/>
            <person name="Ortiz J.P.A."/>
            <person name="Leblanc O."/>
        </authorList>
    </citation>
    <scope>NUCLEOTIDE SEQUENCE [LARGE SCALE GENOMIC DNA]</scope>
    <source>
        <strain evidence="2">R1</strain>
        <tissue evidence="2">Leaf</tissue>
    </source>
</reference>
<dbReference type="EMBL" id="CP144753">
    <property type="protein sequence ID" value="WVZ94758.1"/>
    <property type="molecule type" value="Genomic_DNA"/>
</dbReference>
<protein>
    <submittedName>
        <fullName evidence="2">Uncharacterized protein</fullName>
    </submittedName>
</protein>
<feature type="region of interest" description="Disordered" evidence="1">
    <location>
        <begin position="1"/>
        <end position="62"/>
    </location>
</feature>
<evidence type="ECO:0000256" key="1">
    <source>
        <dbReference type="SAM" id="MobiDB-lite"/>
    </source>
</evidence>
<sequence>MLTIRPTAPDAESRHAHDAESRHAHDAGSRRQPRLAAAHLQKEKLTQPPPPSPCKSSKKGMDAVKRLQNGFAQFKAEVYE</sequence>
<gene>
    <name evidence="2" type="ORF">U9M48_040617</name>
</gene>
<evidence type="ECO:0000313" key="2">
    <source>
        <dbReference type="EMBL" id="WVZ94757.1"/>
    </source>
</evidence>
<evidence type="ECO:0000313" key="3">
    <source>
        <dbReference type="Proteomes" id="UP001341281"/>
    </source>
</evidence>
<name>A0AAQ3URG6_PASNO</name>